<accession>A0ABY7K0T0</accession>
<dbReference type="Proteomes" id="UP001164693">
    <property type="component" value="Chromosome"/>
</dbReference>
<evidence type="ECO:0000259" key="1">
    <source>
        <dbReference type="PROSITE" id="PS50995"/>
    </source>
</evidence>
<dbReference type="PROSITE" id="PS50995">
    <property type="entry name" value="HTH_MARR_2"/>
    <property type="match status" value="1"/>
</dbReference>
<organism evidence="2 3">
    <name type="scientific">Jatrophihabitans cynanchi</name>
    <dbReference type="NCBI Taxonomy" id="2944128"/>
    <lineage>
        <taxon>Bacteria</taxon>
        <taxon>Bacillati</taxon>
        <taxon>Actinomycetota</taxon>
        <taxon>Actinomycetes</taxon>
        <taxon>Jatrophihabitantales</taxon>
        <taxon>Jatrophihabitantaceae</taxon>
        <taxon>Jatrophihabitans</taxon>
    </lineage>
</organism>
<proteinExistence type="predicted"/>
<dbReference type="InterPro" id="IPR036390">
    <property type="entry name" value="WH_DNA-bd_sf"/>
</dbReference>
<reference evidence="2" key="1">
    <citation type="submission" date="2022-05" db="EMBL/GenBank/DDBJ databases">
        <title>Jatrophihabitans sp. SB3-54 whole genome sequence.</title>
        <authorList>
            <person name="Suh M.K."/>
            <person name="Eom M.K."/>
            <person name="Kim J.S."/>
            <person name="Kim H.S."/>
            <person name="Do H.E."/>
            <person name="Shin Y.K."/>
            <person name="Lee J.-S."/>
        </authorList>
    </citation>
    <scope>NUCLEOTIDE SEQUENCE</scope>
    <source>
        <strain evidence="2">SB3-54</strain>
    </source>
</reference>
<dbReference type="Gene3D" id="1.10.10.10">
    <property type="entry name" value="Winged helix-like DNA-binding domain superfamily/Winged helix DNA-binding domain"/>
    <property type="match status" value="1"/>
</dbReference>
<sequence length="125" mass="13776">MLSVRTRLRRFERWSAEQAAAQGLTASQHQLLLAVRGHDEPAGPTIGQVADYLMVRHNTAVELVDRTQDLGLLDRTRDTTDHRIVRLTLTEEGLARLAALAGSHIEELSRLGPMLDGLTAALSQD</sequence>
<dbReference type="InterPro" id="IPR036388">
    <property type="entry name" value="WH-like_DNA-bd_sf"/>
</dbReference>
<gene>
    <name evidence="2" type="ORF">M6B22_00185</name>
</gene>
<keyword evidence="3" id="KW-1185">Reference proteome</keyword>
<evidence type="ECO:0000313" key="3">
    <source>
        <dbReference type="Proteomes" id="UP001164693"/>
    </source>
</evidence>
<dbReference type="EMBL" id="CP097463">
    <property type="protein sequence ID" value="WAX57202.1"/>
    <property type="molecule type" value="Genomic_DNA"/>
</dbReference>
<dbReference type="InterPro" id="IPR000835">
    <property type="entry name" value="HTH_MarR-typ"/>
</dbReference>
<dbReference type="RefSeq" id="WP_269443740.1">
    <property type="nucleotide sequence ID" value="NZ_CP097463.1"/>
</dbReference>
<evidence type="ECO:0000313" key="2">
    <source>
        <dbReference type="EMBL" id="WAX57202.1"/>
    </source>
</evidence>
<dbReference type="InterPro" id="IPR039422">
    <property type="entry name" value="MarR/SlyA-like"/>
</dbReference>
<protein>
    <submittedName>
        <fullName evidence="2">MarR family transcriptional regulator</fullName>
    </submittedName>
</protein>
<dbReference type="Pfam" id="PF12802">
    <property type="entry name" value="MarR_2"/>
    <property type="match status" value="1"/>
</dbReference>
<name>A0ABY7K0T0_9ACTN</name>
<dbReference type="PANTHER" id="PTHR33164:SF43">
    <property type="entry name" value="HTH-TYPE TRANSCRIPTIONAL REPRESSOR YETL"/>
    <property type="match status" value="1"/>
</dbReference>
<dbReference type="SMART" id="SM00347">
    <property type="entry name" value="HTH_MARR"/>
    <property type="match status" value="1"/>
</dbReference>
<dbReference type="SUPFAM" id="SSF46785">
    <property type="entry name" value="Winged helix' DNA-binding domain"/>
    <property type="match status" value="1"/>
</dbReference>
<feature type="domain" description="HTH marR-type" evidence="1">
    <location>
        <begin position="1"/>
        <end position="125"/>
    </location>
</feature>
<dbReference type="PANTHER" id="PTHR33164">
    <property type="entry name" value="TRANSCRIPTIONAL REGULATOR, MARR FAMILY"/>
    <property type="match status" value="1"/>
</dbReference>